<proteinExistence type="predicted"/>
<dbReference type="Proteomes" id="UP001148662">
    <property type="component" value="Unassembled WGS sequence"/>
</dbReference>
<reference evidence="1" key="1">
    <citation type="submission" date="2022-07" db="EMBL/GenBank/DDBJ databases">
        <title>Genome Sequence of Phlebia brevispora.</title>
        <authorList>
            <person name="Buettner E."/>
        </authorList>
    </citation>
    <scope>NUCLEOTIDE SEQUENCE</scope>
    <source>
        <strain evidence="1">MPL23</strain>
    </source>
</reference>
<evidence type="ECO:0000313" key="2">
    <source>
        <dbReference type="Proteomes" id="UP001148662"/>
    </source>
</evidence>
<evidence type="ECO:0000313" key="1">
    <source>
        <dbReference type="EMBL" id="KAJ3526250.1"/>
    </source>
</evidence>
<organism evidence="1 2">
    <name type="scientific">Phlebia brevispora</name>
    <dbReference type="NCBI Taxonomy" id="194682"/>
    <lineage>
        <taxon>Eukaryota</taxon>
        <taxon>Fungi</taxon>
        <taxon>Dikarya</taxon>
        <taxon>Basidiomycota</taxon>
        <taxon>Agaricomycotina</taxon>
        <taxon>Agaricomycetes</taxon>
        <taxon>Polyporales</taxon>
        <taxon>Meruliaceae</taxon>
        <taxon>Phlebia</taxon>
    </lineage>
</organism>
<dbReference type="EMBL" id="JANHOG010002180">
    <property type="protein sequence ID" value="KAJ3526250.1"/>
    <property type="molecule type" value="Genomic_DNA"/>
</dbReference>
<name>A0ACC1RUX7_9APHY</name>
<comment type="caution">
    <text evidence="1">The sequence shown here is derived from an EMBL/GenBank/DDBJ whole genome shotgun (WGS) entry which is preliminary data.</text>
</comment>
<gene>
    <name evidence="1" type="ORF">NM688_g8281</name>
</gene>
<sequence>MLQKSASDLVLGESPFSAPECLETDSRANPSRGHSSPQKSCIFADLARPECHASSGIQALLKGVDTELTAQWHQLPDSSVTANSLPVGVLGE</sequence>
<protein>
    <submittedName>
        <fullName evidence="1">Uncharacterized protein</fullName>
    </submittedName>
</protein>
<keyword evidence="2" id="KW-1185">Reference proteome</keyword>
<accession>A0ACC1RUX7</accession>